<proteinExistence type="predicted"/>
<name>A0A835PD96_VANPL</name>
<sequence>MLARGAITHEVELEREDLVRLNFDHCGEAGSDWGEDAVEVFEEKEKEKKEWLILLKEMQDMTTWD</sequence>
<dbReference type="AlphaFoldDB" id="A0A835PD96"/>
<organism evidence="2 4">
    <name type="scientific">Vanilla planifolia</name>
    <name type="common">Vanilla</name>
    <dbReference type="NCBI Taxonomy" id="51239"/>
    <lineage>
        <taxon>Eukaryota</taxon>
        <taxon>Viridiplantae</taxon>
        <taxon>Streptophyta</taxon>
        <taxon>Embryophyta</taxon>
        <taxon>Tracheophyta</taxon>
        <taxon>Spermatophyta</taxon>
        <taxon>Magnoliopsida</taxon>
        <taxon>Liliopsida</taxon>
        <taxon>Asparagales</taxon>
        <taxon>Orchidaceae</taxon>
        <taxon>Vanilloideae</taxon>
        <taxon>Vanilleae</taxon>
        <taxon>Vanilla</taxon>
    </lineage>
</organism>
<evidence type="ECO:0000313" key="2">
    <source>
        <dbReference type="EMBL" id="KAG0450016.1"/>
    </source>
</evidence>
<comment type="caution">
    <text evidence="2">The sequence shown here is derived from an EMBL/GenBank/DDBJ whole genome shotgun (WGS) entry which is preliminary data.</text>
</comment>
<reference evidence="3 4" key="1">
    <citation type="journal article" date="2020" name="Nat. Food">
        <title>A phased Vanilla planifolia genome enables genetic improvement of flavour and production.</title>
        <authorList>
            <person name="Hasing T."/>
            <person name="Tang H."/>
            <person name="Brym M."/>
            <person name="Khazi F."/>
            <person name="Huang T."/>
            <person name="Chambers A.H."/>
        </authorList>
    </citation>
    <scope>NUCLEOTIDE SEQUENCE [LARGE SCALE GENOMIC DNA]</scope>
    <source>
        <tissue evidence="2">Leaf</tissue>
    </source>
</reference>
<dbReference type="EMBL" id="JADCNL010000144">
    <property type="protein sequence ID" value="KAG0449979.1"/>
    <property type="molecule type" value="Genomic_DNA"/>
</dbReference>
<evidence type="ECO:0000313" key="4">
    <source>
        <dbReference type="Proteomes" id="UP000639772"/>
    </source>
</evidence>
<accession>A0A835PD96</accession>
<dbReference type="Proteomes" id="UP000636800">
    <property type="component" value="Unassembled WGS sequence"/>
</dbReference>
<dbReference type="EMBL" id="JADCNM010000145">
    <property type="protein sequence ID" value="KAG0450016.1"/>
    <property type="molecule type" value="Genomic_DNA"/>
</dbReference>
<dbReference type="Proteomes" id="UP000639772">
    <property type="component" value="Unassembled WGS sequence"/>
</dbReference>
<protein>
    <submittedName>
        <fullName evidence="2">Uncharacterized protein</fullName>
    </submittedName>
</protein>
<evidence type="ECO:0000313" key="1">
    <source>
        <dbReference type="EMBL" id="KAG0449979.1"/>
    </source>
</evidence>
<gene>
    <name evidence="2" type="ORF">HPP92_026986</name>
    <name evidence="1" type="ORF">HPP92_027129</name>
</gene>
<keyword evidence="3" id="KW-1185">Reference proteome</keyword>
<evidence type="ECO:0000313" key="3">
    <source>
        <dbReference type="Proteomes" id="UP000636800"/>
    </source>
</evidence>